<comment type="caution">
    <text evidence="1">The sequence shown here is derived from an EMBL/GenBank/DDBJ whole genome shotgun (WGS) entry which is preliminary data.</text>
</comment>
<sequence>MSTGTVLAKTSRAWHAVDVGVNMAAKLKTNAAGLVGCLIIGVEEPAARAASTDDAGLAWYIDNIASCQASHIISSTVEKFTTWNGLTNHRPVFIRRDLNRSVSASSAGNDVSIEPFHAWAQPRYIERRKQAVAVWYSLLNFLIFNWTGYGGEEGGLHQLGLSPSRTCSERIDDLRLYVTLQERLAPPRKVFAGIARNFFSSILEDPNPTPRSNPLLWWMAVLIHSEVHGQHTLLPAFGVEDTLDFSAKLEALDHYARVLTLQATFVRWRDPLGHL</sequence>
<dbReference type="GeneID" id="89923105"/>
<accession>A0AAV9PLL7</accession>
<organism evidence="1 2">
    <name type="scientific">Saxophila tyrrhenica</name>
    <dbReference type="NCBI Taxonomy" id="1690608"/>
    <lineage>
        <taxon>Eukaryota</taxon>
        <taxon>Fungi</taxon>
        <taxon>Dikarya</taxon>
        <taxon>Ascomycota</taxon>
        <taxon>Pezizomycotina</taxon>
        <taxon>Dothideomycetes</taxon>
        <taxon>Dothideomycetidae</taxon>
        <taxon>Mycosphaerellales</taxon>
        <taxon>Extremaceae</taxon>
        <taxon>Saxophila</taxon>
    </lineage>
</organism>
<evidence type="ECO:0000313" key="1">
    <source>
        <dbReference type="EMBL" id="KAK5174676.1"/>
    </source>
</evidence>
<dbReference type="AlphaFoldDB" id="A0AAV9PLL7"/>
<proteinExistence type="predicted"/>
<reference evidence="1 2" key="1">
    <citation type="submission" date="2023-08" db="EMBL/GenBank/DDBJ databases">
        <title>Black Yeasts Isolated from many extreme environments.</title>
        <authorList>
            <person name="Coleine C."/>
            <person name="Stajich J.E."/>
            <person name="Selbmann L."/>
        </authorList>
    </citation>
    <scope>NUCLEOTIDE SEQUENCE [LARGE SCALE GENOMIC DNA]</scope>
    <source>
        <strain evidence="1 2">CCFEE 5935</strain>
    </source>
</reference>
<keyword evidence="2" id="KW-1185">Reference proteome</keyword>
<name>A0AAV9PLL7_9PEZI</name>
<evidence type="ECO:0000313" key="2">
    <source>
        <dbReference type="Proteomes" id="UP001337655"/>
    </source>
</evidence>
<dbReference type="EMBL" id="JAVRRT010000002">
    <property type="protein sequence ID" value="KAK5174676.1"/>
    <property type="molecule type" value="Genomic_DNA"/>
</dbReference>
<dbReference type="RefSeq" id="XP_064663345.1">
    <property type="nucleotide sequence ID" value="XM_064799018.1"/>
</dbReference>
<protein>
    <submittedName>
        <fullName evidence="1">Uncharacterized protein</fullName>
    </submittedName>
</protein>
<dbReference type="Proteomes" id="UP001337655">
    <property type="component" value="Unassembled WGS sequence"/>
</dbReference>
<gene>
    <name evidence="1" type="ORF">LTR77_001758</name>
</gene>